<dbReference type="Proteomes" id="UP001292094">
    <property type="component" value="Unassembled WGS sequence"/>
</dbReference>
<gene>
    <name evidence="2" type="ORF">Pmani_022006</name>
</gene>
<name>A0AAE1PCW7_9EUCA</name>
<dbReference type="AlphaFoldDB" id="A0AAE1PCW7"/>
<feature type="signal peptide" evidence="1">
    <location>
        <begin position="1"/>
        <end position="17"/>
    </location>
</feature>
<proteinExistence type="predicted"/>
<keyword evidence="1" id="KW-0732">Signal</keyword>
<evidence type="ECO:0000256" key="1">
    <source>
        <dbReference type="SAM" id="SignalP"/>
    </source>
</evidence>
<comment type="caution">
    <text evidence="2">The sequence shown here is derived from an EMBL/GenBank/DDBJ whole genome shotgun (WGS) entry which is preliminary data.</text>
</comment>
<feature type="chain" id="PRO_5042205265" evidence="1">
    <location>
        <begin position="18"/>
        <end position="143"/>
    </location>
</feature>
<sequence length="143" mass="15507">MIVGLLVVCTVFGPIASSTPPLTSPLLSPPPCSHLLPPLISSLLLLHPPSSHIPLPCSYIPLPLTSPCLTTLHFNPPLTFPLLTPLLNPYLTFPILSQHLTSPPLDPPSPPVRSPNIHTHLSSIAFTPFPTSPVSFRFYTFFH</sequence>
<evidence type="ECO:0000313" key="2">
    <source>
        <dbReference type="EMBL" id="KAK4306144.1"/>
    </source>
</evidence>
<evidence type="ECO:0000313" key="3">
    <source>
        <dbReference type="Proteomes" id="UP001292094"/>
    </source>
</evidence>
<dbReference type="EMBL" id="JAWZYT010002171">
    <property type="protein sequence ID" value="KAK4306144.1"/>
    <property type="molecule type" value="Genomic_DNA"/>
</dbReference>
<accession>A0AAE1PCW7</accession>
<organism evidence="2 3">
    <name type="scientific">Petrolisthes manimaculis</name>
    <dbReference type="NCBI Taxonomy" id="1843537"/>
    <lineage>
        <taxon>Eukaryota</taxon>
        <taxon>Metazoa</taxon>
        <taxon>Ecdysozoa</taxon>
        <taxon>Arthropoda</taxon>
        <taxon>Crustacea</taxon>
        <taxon>Multicrustacea</taxon>
        <taxon>Malacostraca</taxon>
        <taxon>Eumalacostraca</taxon>
        <taxon>Eucarida</taxon>
        <taxon>Decapoda</taxon>
        <taxon>Pleocyemata</taxon>
        <taxon>Anomura</taxon>
        <taxon>Galatheoidea</taxon>
        <taxon>Porcellanidae</taxon>
        <taxon>Petrolisthes</taxon>
    </lineage>
</organism>
<protein>
    <submittedName>
        <fullName evidence="2">Uncharacterized protein</fullName>
    </submittedName>
</protein>
<keyword evidence="3" id="KW-1185">Reference proteome</keyword>
<reference evidence="2" key="1">
    <citation type="submission" date="2023-11" db="EMBL/GenBank/DDBJ databases">
        <title>Genome assemblies of two species of porcelain crab, Petrolisthes cinctipes and Petrolisthes manimaculis (Anomura: Porcellanidae).</title>
        <authorList>
            <person name="Angst P."/>
        </authorList>
    </citation>
    <scope>NUCLEOTIDE SEQUENCE</scope>
    <source>
        <strain evidence="2">PB745_02</strain>
        <tissue evidence="2">Gill</tissue>
    </source>
</reference>